<dbReference type="InterPro" id="IPR036291">
    <property type="entry name" value="NAD(P)-bd_dom_sf"/>
</dbReference>
<dbReference type="Pfam" id="PF00106">
    <property type="entry name" value="adh_short"/>
    <property type="match status" value="1"/>
</dbReference>
<dbReference type="EMBL" id="OC936875">
    <property type="protein sequence ID" value="CAD7660988.1"/>
    <property type="molecule type" value="Genomic_DNA"/>
</dbReference>
<dbReference type="SUPFAM" id="SSF51735">
    <property type="entry name" value="NAD(P)-binding Rossmann-fold domains"/>
    <property type="match status" value="1"/>
</dbReference>
<name>A0A7R9QWG1_9ACAR</name>
<dbReference type="Proteomes" id="UP000728032">
    <property type="component" value="Unassembled WGS sequence"/>
</dbReference>
<evidence type="ECO:0000256" key="1">
    <source>
        <dbReference type="ARBA" id="ARBA00022857"/>
    </source>
</evidence>
<evidence type="ECO:0000256" key="2">
    <source>
        <dbReference type="ARBA" id="ARBA00023002"/>
    </source>
</evidence>
<accession>A0A7R9QWG1</accession>
<dbReference type="PRINTS" id="PR00081">
    <property type="entry name" value="GDHRDH"/>
</dbReference>
<gene>
    <name evidence="4" type="ORF">ONB1V03_LOCUS17550</name>
</gene>
<evidence type="ECO:0000313" key="5">
    <source>
        <dbReference type="Proteomes" id="UP000728032"/>
    </source>
</evidence>
<comment type="similarity">
    <text evidence="3">Belongs to the short-chain dehydrogenases/reductases (SDR) family.</text>
</comment>
<organism evidence="4">
    <name type="scientific">Oppiella nova</name>
    <dbReference type="NCBI Taxonomy" id="334625"/>
    <lineage>
        <taxon>Eukaryota</taxon>
        <taxon>Metazoa</taxon>
        <taxon>Ecdysozoa</taxon>
        <taxon>Arthropoda</taxon>
        <taxon>Chelicerata</taxon>
        <taxon>Arachnida</taxon>
        <taxon>Acari</taxon>
        <taxon>Acariformes</taxon>
        <taxon>Sarcoptiformes</taxon>
        <taxon>Oribatida</taxon>
        <taxon>Brachypylina</taxon>
        <taxon>Oppioidea</taxon>
        <taxon>Oppiidae</taxon>
        <taxon>Oppiella</taxon>
    </lineage>
</organism>
<evidence type="ECO:0000256" key="3">
    <source>
        <dbReference type="RuleBase" id="RU000363"/>
    </source>
</evidence>
<dbReference type="InterPro" id="IPR051468">
    <property type="entry name" value="Fungal_SecMetab_SDRs"/>
</dbReference>
<proteinExistence type="inferred from homology"/>
<dbReference type="InterPro" id="IPR002347">
    <property type="entry name" value="SDR_fam"/>
</dbReference>
<dbReference type="PANTHER" id="PTHR43544">
    <property type="entry name" value="SHORT-CHAIN DEHYDROGENASE/REDUCTASE"/>
    <property type="match status" value="1"/>
</dbReference>
<dbReference type="PANTHER" id="PTHR43544:SF7">
    <property type="entry name" value="NADB-LER2"/>
    <property type="match status" value="1"/>
</dbReference>
<evidence type="ECO:0000313" key="4">
    <source>
        <dbReference type="EMBL" id="CAD7660988.1"/>
    </source>
</evidence>
<reference evidence="4" key="1">
    <citation type="submission" date="2020-11" db="EMBL/GenBank/DDBJ databases">
        <authorList>
            <person name="Tran Van P."/>
        </authorList>
    </citation>
    <scope>NUCLEOTIDE SEQUENCE</scope>
</reference>
<dbReference type="AlphaFoldDB" id="A0A7R9QWG1"/>
<dbReference type="PRINTS" id="PR00080">
    <property type="entry name" value="SDRFAMILY"/>
</dbReference>
<sequence length="194" mass="20845">LHVLQLEGTNYNSFPQFVKQVEAIVGDQGIDTLINNAGIAITTFLDSVTAEDMLKNFEVNSVAPLMLTKALLPLLKTSAPSRKTSVINISSTLGSIELNTEPEVNIYPDANVYPYRTSKAALNMITKCLAVDLKPHNIHVISICPGHLKTDMGGPNAALEVSTGVSGVMNVIKTMVTDDNLGKLINHEGSIVPY</sequence>
<feature type="non-terminal residue" evidence="4">
    <location>
        <position position="1"/>
    </location>
</feature>
<dbReference type="Gene3D" id="3.40.50.720">
    <property type="entry name" value="NAD(P)-binding Rossmann-like Domain"/>
    <property type="match status" value="1"/>
</dbReference>
<feature type="non-terminal residue" evidence="4">
    <location>
        <position position="194"/>
    </location>
</feature>
<dbReference type="OrthoDB" id="6877434at2759"/>
<protein>
    <recommendedName>
        <fullName evidence="6">C-factor</fullName>
    </recommendedName>
</protein>
<keyword evidence="1" id="KW-0521">NADP</keyword>
<keyword evidence="5" id="KW-1185">Reference proteome</keyword>
<evidence type="ECO:0008006" key="6">
    <source>
        <dbReference type="Google" id="ProtNLM"/>
    </source>
</evidence>
<dbReference type="GO" id="GO:0005737">
    <property type="term" value="C:cytoplasm"/>
    <property type="evidence" value="ECO:0007669"/>
    <property type="project" value="TreeGrafter"/>
</dbReference>
<dbReference type="EMBL" id="CAJPVJ010022050">
    <property type="protein sequence ID" value="CAG2178124.1"/>
    <property type="molecule type" value="Genomic_DNA"/>
</dbReference>
<dbReference type="GO" id="GO:0016491">
    <property type="term" value="F:oxidoreductase activity"/>
    <property type="evidence" value="ECO:0007669"/>
    <property type="project" value="UniProtKB-KW"/>
</dbReference>
<keyword evidence="2" id="KW-0560">Oxidoreductase</keyword>